<keyword evidence="5" id="KW-0732">Signal</keyword>
<keyword evidence="7" id="KW-0119">Carbohydrate metabolism</keyword>
<evidence type="ECO:0000256" key="6">
    <source>
        <dbReference type="ARBA" id="ARBA00022801"/>
    </source>
</evidence>
<keyword evidence="6" id="KW-0378">Hydrolase</keyword>
<feature type="non-terminal residue" evidence="11">
    <location>
        <position position="1"/>
    </location>
</feature>
<evidence type="ECO:0000256" key="3">
    <source>
        <dbReference type="ARBA" id="ARBA00012590"/>
    </source>
</evidence>
<evidence type="ECO:0000259" key="10">
    <source>
        <dbReference type="PROSITE" id="PS51760"/>
    </source>
</evidence>
<evidence type="ECO:0000313" key="11">
    <source>
        <dbReference type="EMBL" id="SVD24645.1"/>
    </source>
</evidence>
<comment type="catalytic activity">
    <reaction evidence="1">
        <text>Endohydrolysis of (1-&gt;4)-beta-D-xylosidic linkages in xylans.</text>
        <dbReference type="EC" id="3.2.1.8"/>
    </reaction>
</comment>
<comment type="similarity">
    <text evidence="2">Belongs to the glycosyl hydrolase 10 (cellulase F) family.</text>
</comment>
<dbReference type="PROSITE" id="PS51760">
    <property type="entry name" value="GH10_2"/>
    <property type="match status" value="1"/>
</dbReference>
<organism evidence="11">
    <name type="scientific">marine metagenome</name>
    <dbReference type="NCBI Taxonomy" id="408172"/>
    <lineage>
        <taxon>unclassified sequences</taxon>
        <taxon>metagenomes</taxon>
        <taxon>ecological metagenomes</taxon>
    </lineage>
</organism>
<dbReference type="EC" id="3.2.1.8" evidence="3"/>
<dbReference type="PANTHER" id="PTHR31490:SF88">
    <property type="entry name" value="BETA-XYLANASE"/>
    <property type="match status" value="1"/>
</dbReference>
<name>A0A382TSC1_9ZZZZ</name>
<dbReference type="GO" id="GO:0045493">
    <property type="term" value="P:xylan catabolic process"/>
    <property type="evidence" value="ECO:0007669"/>
    <property type="project" value="UniProtKB-KW"/>
</dbReference>
<dbReference type="GO" id="GO:0031176">
    <property type="term" value="F:endo-1,4-beta-xylanase activity"/>
    <property type="evidence" value="ECO:0007669"/>
    <property type="project" value="UniProtKB-EC"/>
</dbReference>
<dbReference type="InterPro" id="IPR017853">
    <property type="entry name" value="GH"/>
</dbReference>
<accession>A0A382TSC1</accession>
<evidence type="ECO:0000256" key="5">
    <source>
        <dbReference type="ARBA" id="ARBA00022729"/>
    </source>
</evidence>
<dbReference type="SUPFAM" id="SSF51445">
    <property type="entry name" value="(Trans)glycosidases"/>
    <property type="match status" value="1"/>
</dbReference>
<proteinExistence type="inferred from homology"/>
<evidence type="ECO:0000256" key="4">
    <source>
        <dbReference type="ARBA" id="ARBA00022651"/>
    </source>
</evidence>
<evidence type="ECO:0000256" key="9">
    <source>
        <dbReference type="ARBA" id="ARBA00023326"/>
    </source>
</evidence>
<sequence>TLVWGKFTGRTYPKELDNRIAEAADPAAELQQILRDHITTVMTHFKGRIKVWDAVNEPMSMDGPYLDKNIFLNTLGKDYIAAVFRIAHEVDPSVQLFLNEQFGNYAGEGVEVFFGLLHHLKESNVPIHGVGIQGHNIFKTHNLDEYRKFLTRITDLGLLVEITEFDARIRLFEDSDDPYQAQGDYTTAYAAVCIENPSCVGFTVWGLSDATTWFDSVPPFRWMLPNDPLLFDTELRPKPAYHGIKTALKRRQLR</sequence>
<reference evidence="11" key="1">
    <citation type="submission" date="2018-05" db="EMBL/GenBank/DDBJ databases">
        <authorList>
            <person name="Lanie J.A."/>
            <person name="Ng W.-L."/>
            <person name="Kazmierczak K.M."/>
            <person name="Andrzejewski T.M."/>
            <person name="Davidsen T.M."/>
            <person name="Wayne K.J."/>
            <person name="Tettelin H."/>
            <person name="Glass J.I."/>
            <person name="Rusch D."/>
            <person name="Podicherti R."/>
            <person name="Tsui H.-C.T."/>
            <person name="Winkler M.E."/>
        </authorList>
    </citation>
    <scope>NUCLEOTIDE SEQUENCE</scope>
</reference>
<keyword evidence="4" id="KW-0858">Xylan degradation</keyword>
<protein>
    <recommendedName>
        <fullName evidence="3">endo-1,4-beta-xylanase</fullName>
        <ecNumber evidence="3">3.2.1.8</ecNumber>
    </recommendedName>
</protein>
<dbReference type="Gene3D" id="3.20.20.80">
    <property type="entry name" value="Glycosidases"/>
    <property type="match status" value="1"/>
</dbReference>
<dbReference type="EMBL" id="UINC01138600">
    <property type="protein sequence ID" value="SVD24645.1"/>
    <property type="molecule type" value="Genomic_DNA"/>
</dbReference>
<dbReference type="AlphaFoldDB" id="A0A382TSC1"/>
<evidence type="ECO:0000256" key="1">
    <source>
        <dbReference type="ARBA" id="ARBA00000681"/>
    </source>
</evidence>
<dbReference type="InterPro" id="IPR044846">
    <property type="entry name" value="GH10"/>
</dbReference>
<gene>
    <name evidence="11" type="ORF">METZ01_LOCUS377499</name>
</gene>
<dbReference type="Pfam" id="PF00331">
    <property type="entry name" value="Glyco_hydro_10"/>
    <property type="match status" value="1"/>
</dbReference>
<feature type="domain" description="GH10" evidence="10">
    <location>
        <begin position="1"/>
        <end position="247"/>
    </location>
</feature>
<dbReference type="SMART" id="SM00633">
    <property type="entry name" value="Glyco_10"/>
    <property type="match status" value="1"/>
</dbReference>
<evidence type="ECO:0000256" key="7">
    <source>
        <dbReference type="ARBA" id="ARBA00023277"/>
    </source>
</evidence>
<dbReference type="PANTHER" id="PTHR31490">
    <property type="entry name" value="GLYCOSYL HYDROLASE"/>
    <property type="match status" value="1"/>
</dbReference>
<evidence type="ECO:0000256" key="8">
    <source>
        <dbReference type="ARBA" id="ARBA00023295"/>
    </source>
</evidence>
<evidence type="ECO:0000256" key="2">
    <source>
        <dbReference type="ARBA" id="ARBA00007495"/>
    </source>
</evidence>
<keyword evidence="8" id="KW-0326">Glycosidase</keyword>
<dbReference type="InterPro" id="IPR001000">
    <property type="entry name" value="GH10_dom"/>
</dbReference>
<keyword evidence="9" id="KW-0624">Polysaccharide degradation</keyword>